<keyword evidence="7 10" id="KW-0479">Metal-binding</keyword>
<dbReference type="GO" id="GO:0008879">
    <property type="term" value="F:glucose-1-phosphate thymidylyltransferase activity"/>
    <property type="evidence" value="ECO:0007669"/>
    <property type="project" value="UniProtKB-EC"/>
</dbReference>
<evidence type="ECO:0000256" key="4">
    <source>
        <dbReference type="ARBA" id="ARBA00017654"/>
    </source>
</evidence>
<comment type="caution">
    <text evidence="12">The sequence shown here is derived from an EMBL/GenBank/DDBJ whole genome shotgun (WGS) entry which is preliminary data.</text>
</comment>
<evidence type="ECO:0000256" key="7">
    <source>
        <dbReference type="ARBA" id="ARBA00022723"/>
    </source>
</evidence>
<accession>A0A5N5ED52</accession>
<dbReference type="AlphaFoldDB" id="A0A5N5ED52"/>
<dbReference type="PANTHER" id="PTHR43532">
    <property type="entry name" value="GLUCOSE-1-PHOSPHATE THYMIDYLYLTRANSFERASE"/>
    <property type="match status" value="1"/>
</dbReference>
<comment type="function">
    <text evidence="10">Catalyzes the formation of dTDP-glucose, from dTTP and glucose 1-phosphate, as well as its pyrophosphorolysis.</text>
</comment>
<evidence type="ECO:0000256" key="5">
    <source>
        <dbReference type="ARBA" id="ARBA00022679"/>
    </source>
</evidence>
<evidence type="ECO:0000259" key="11">
    <source>
        <dbReference type="Pfam" id="PF00483"/>
    </source>
</evidence>
<comment type="catalytic activity">
    <reaction evidence="9 10">
        <text>dTTP + alpha-D-glucose 1-phosphate + H(+) = dTDP-alpha-D-glucose + diphosphate</text>
        <dbReference type="Rhea" id="RHEA:15225"/>
        <dbReference type="ChEBI" id="CHEBI:15378"/>
        <dbReference type="ChEBI" id="CHEBI:33019"/>
        <dbReference type="ChEBI" id="CHEBI:37568"/>
        <dbReference type="ChEBI" id="CHEBI:57477"/>
        <dbReference type="ChEBI" id="CHEBI:58601"/>
        <dbReference type="EC" id="2.7.7.24"/>
    </reaction>
</comment>
<keyword evidence="8 10" id="KW-0460">Magnesium</keyword>
<evidence type="ECO:0000256" key="8">
    <source>
        <dbReference type="ARBA" id="ARBA00022842"/>
    </source>
</evidence>
<dbReference type="CDD" id="cd02538">
    <property type="entry name" value="G1P_TT_short"/>
    <property type="match status" value="1"/>
</dbReference>
<dbReference type="InterPro" id="IPR005907">
    <property type="entry name" value="G1P_thy_trans_s"/>
</dbReference>
<organism evidence="12 13">
    <name type="scientific">Streptomyces arboris</name>
    <dbReference type="NCBI Taxonomy" id="2600619"/>
    <lineage>
        <taxon>Bacteria</taxon>
        <taxon>Bacillati</taxon>
        <taxon>Actinomycetota</taxon>
        <taxon>Actinomycetes</taxon>
        <taxon>Kitasatosporales</taxon>
        <taxon>Streptomycetaceae</taxon>
        <taxon>Streptomyces</taxon>
    </lineage>
</organism>
<evidence type="ECO:0000256" key="9">
    <source>
        <dbReference type="ARBA" id="ARBA00049336"/>
    </source>
</evidence>
<dbReference type="GO" id="GO:0019318">
    <property type="term" value="P:hexose metabolic process"/>
    <property type="evidence" value="ECO:0007669"/>
    <property type="project" value="UniProtKB-ARBA"/>
</dbReference>
<dbReference type="Gene3D" id="3.90.550.10">
    <property type="entry name" value="Spore Coat Polysaccharide Biosynthesis Protein SpsA, Chain A"/>
    <property type="match status" value="1"/>
</dbReference>
<proteinExistence type="inferred from homology"/>
<sequence>MKGIILAGGTGSRLMPITSGVSKQLLPIYDKPMIYYPLSVLMLAGIKDILIITAPESMEPISRLLGDGNRWGVDISYAEQPEPRGIADAYIVGADFVRGEPSALILGDNLFHGAGFQELLRECRTMTRGCTLFGYPVADPERYAVGDVDSEGRLIGIEEKPAHPRSRNAITGLYFYDSDVVEVARGLRPSARGELEITDVNRAYLEAGTVRLVELGRGFTWLDTGTYRSLLDAGQYVQVLMDRQGVRVACLEEIALRMGYITADECHALGAAMSQAGYGRYVMETAKALA</sequence>
<dbReference type="Proteomes" id="UP000326907">
    <property type="component" value="Unassembled WGS sequence"/>
</dbReference>
<evidence type="ECO:0000256" key="2">
    <source>
        <dbReference type="ARBA" id="ARBA00010480"/>
    </source>
</evidence>
<evidence type="ECO:0000313" key="13">
    <source>
        <dbReference type="Proteomes" id="UP000326907"/>
    </source>
</evidence>
<evidence type="ECO:0000256" key="3">
    <source>
        <dbReference type="ARBA" id="ARBA00012461"/>
    </source>
</evidence>
<keyword evidence="6 10" id="KW-0548">Nucleotidyltransferase</keyword>
<reference evidence="12 13" key="1">
    <citation type="submission" date="2019-09" db="EMBL/GenBank/DDBJ databases">
        <authorList>
            <person name="Liu P."/>
        </authorList>
    </citation>
    <scope>NUCLEOTIDE SEQUENCE [LARGE SCALE GENOMIC DNA]</scope>
    <source>
        <strain evidence="12 13">TRM68085</strain>
    </source>
</reference>
<dbReference type="NCBIfam" id="TIGR01207">
    <property type="entry name" value="rmlA"/>
    <property type="match status" value="1"/>
</dbReference>
<dbReference type="SUPFAM" id="SSF53448">
    <property type="entry name" value="Nucleotide-diphospho-sugar transferases"/>
    <property type="match status" value="1"/>
</dbReference>
<dbReference type="EMBL" id="VYUA01000109">
    <property type="protein sequence ID" value="KAB2587481.1"/>
    <property type="molecule type" value="Genomic_DNA"/>
</dbReference>
<keyword evidence="5 10" id="KW-0808">Transferase</keyword>
<comment type="cofactor">
    <cofactor evidence="1">
        <name>Mg(2+)</name>
        <dbReference type="ChEBI" id="CHEBI:18420"/>
    </cofactor>
</comment>
<dbReference type="GO" id="GO:0000271">
    <property type="term" value="P:polysaccharide biosynthetic process"/>
    <property type="evidence" value="ECO:0007669"/>
    <property type="project" value="UniProtKB-ARBA"/>
</dbReference>
<dbReference type="GO" id="GO:0046872">
    <property type="term" value="F:metal ion binding"/>
    <property type="evidence" value="ECO:0007669"/>
    <property type="project" value="UniProtKB-KW"/>
</dbReference>
<protein>
    <recommendedName>
        <fullName evidence="4 10">Glucose-1-phosphate thymidylyltransferase</fullName>
        <ecNumber evidence="3 10">2.7.7.24</ecNumber>
    </recommendedName>
</protein>
<name>A0A5N5ED52_9ACTN</name>
<dbReference type="Pfam" id="PF00483">
    <property type="entry name" value="NTP_transferase"/>
    <property type="match status" value="1"/>
</dbReference>
<evidence type="ECO:0000313" key="12">
    <source>
        <dbReference type="EMBL" id="KAB2587481.1"/>
    </source>
</evidence>
<dbReference type="RefSeq" id="WP_151514225.1">
    <property type="nucleotide sequence ID" value="NZ_VYUA01000109.1"/>
</dbReference>
<evidence type="ECO:0000256" key="10">
    <source>
        <dbReference type="RuleBase" id="RU003706"/>
    </source>
</evidence>
<gene>
    <name evidence="12" type="primary">rfbA</name>
    <name evidence="12" type="ORF">F5983_37765</name>
</gene>
<dbReference type="FunFam" id="3.90.550.10:FF:000023">
    <property type="entry name" value="Glucose-1-phosphate thymidylyltransferase"/>
    <property type="match status" value="1"/>
</dbReference>
<dbReference type="PANTHER" id="PTHR43532:SF1">
    <property type="entry name" value="GLUCOSE-1-PHOSPHATE THYMIDYLYLTRANSFERASE 1"/>
    <property type="match status" value="1"/>
</dbReference>
<feature type="domain" description="Nucleotidyl transferase" evidence="11">
    <location>
        <begin position="2"/>
        <end position="236"/>
    </location>
</feature>
<dbReference type="InterPro" id="IPR029044">
    <property type="entry name" value="Nucleotide-diphossugar_trans"/>
</dbReference>
<comment type="similarity">
    <text evidence="2 10">Belongs to the glucose-1-phosphate thymidylyltransferase family.</text>
</comment>
<dbReference type="InterPro" id="IPR005835">
    <property type="entry name" value="NTP_transferase_dom"/>
</dbReference>
<keyword evidence="13" id="KW-1185">Reference proteome</keyword>
<evidence type="ECO:0000256" key="6">
    <source>
        <dbReference type="ARBA" id="ARBA00022695"/>
    </source>
</evidence>
<dbReference type="EC" id="2.7.7.24" evidence="3 10"/>
<evidence type="ECO:0000256" key="1">
    <source>
        <dbReference type="ARBA" id="ARBA00001946"/>
    </source>
</evidence>